<accession>A0ABC8JZI1</accession>
<keyword evidence="2" id="KW-1185">Reference proteome</keyword>
<evidence type="ECO:0000313" key="2">
    <source>
        <dbReference type="Proteomes" id="UP001642260"/>
    </source>
</evidence>
<dbReference type="EMBL" id="CAKOAT010160822">
    <property type="protein sequence ID" value="CAH8348632.1"/>
    <property type="molecule type" value="Genomic_DNA"/>
</dbReference>
<sequence length="67" mass="7378">MPEEPKKTPPVLSKKDKRIGVLHLQEARLVEVENYRKKLIKVESELWSLGEEIGCVGDVSGGGTCDG</sequence>
<organism evidence="1 2">
    <name type="scientific">Eruca vesicaria subsp. sativa</name>
    <name type="common">Garden rocket</name>
    <name type="synonym">Eruca sativa</name>
    <dbReference type="NCBI Taxonomy" id="29727"/>
    <lineage>
        <taxon>Eukaryota</taxon>
        <taxon>Viridiplantae</taxon>
        <taxon>Streptophyta</taxon>
        <taxon>Embryophyta</taxon>
        <taxon>Tracheophyta</taxon>
        <taxon>Spermatophyta</taxon>
        <taxon>Magnoliopsida</taxon>
        <taxon>eudicotyledons</taxon>
        <taxon>Gunneridae</taxon>
        <taxon>Pentapetalae</taxon>
        <taxon>rosids</taxon>
        <taxon>malvids</taxon>
        <taxon>Brassicales</taxon>
        <taxon>Brassicaceae</taxon>
        <taxon>Brassiceae</taxon>
        <taxon>Eruca</taxon>
    </lineage>
</organism>
<proteinExistence type="predicted"/>
<protein>
    <submittedName>
        <fullName evidence="1">Uncharacterized protein</fullName>
    </submittedName>
</protein>
<reference evidence="1 2" key="1">
    <citation type="submission" date="2022-03" db="EMBL/GenBank/DDBJ databases">
        <authorList>
            <person name="Macdonald S."/>
            <person name="Ahmed S."/>
            <person name="Newling K."/>
        </authorList>
    </citation>
    <scope>NUCLEOTIDE SEQUENCE [LARGE SCALE GENOMIC DNA]</scope>
</reference>
<gene>
    <name evidence="1" type="ORF">ERUC_LOCUS17418</name>
</gene>
<dbReference type="AlphaFoldDB" id="A0ABC8JZI1"/>
<comment type="caution">
    <text evidence="1">The sequence shown here is derived from an EMBL/GenBank/DDBJ whole genome shotgun (WGS) entry which is preliminary data.</text>
</comment>
<evidence type="ECO:0000313" key="1">
    <source>
        <dbReference type="EMBL" id="CAH8348632.1"/>
    </source>
</evidence>
<dbReference type="Proteomes" id="UP001642260">
    <property type="component" value="Unassembled WGS sequence"/>
</dbReference>
<name>A0ABC8JZI1_ERUVS</name>